<dbReference type="EMBL" id="CM042889">
    <property type="protein sequence ID" value="KAI4319004.1"/>
    <property type="molecule type" value="Genomic_DNA"/>
</dbReference>
<organism evidence="1 2">
    <name type="scientific">Melastoma candidum</name>
    <dbReference type="NCBI Taxonomy" id="119954"/>
    <lineage>
        <taxon>Eukaryota</taxon>
        <taxon>Viridiplantae</taxon>
        <taxon>Streptophyta</taxon>
        <taxon>Embryophyta</taxon>
        <taxon>Tracheophyta</taxon>
        <taxon>Spermatophyta</taxon>
        <taxon>Magnoliopsida</taxon>
        <taxon>eudicotyledons</taxon>
        <taxon>Gunneridae</taxon>
        <taxon>Pentapetalae</taxon>
        <taxon>rosids</taxon>
        <taxon>malvids</taxon>
        <taxon>Myrtales</taxon>
        <taxon>Melastomataceae</taxon>
        <taxon>Melastomatoideae</taxon>
        <taxon>Melastomateae</taxon>
        <taxon>Melastoma</taxon>
    </lineage>
</organism>
<name>A0ACB9M415_9MYRT</name>
<proteinExistence type="predicted"/>
<accession>A0ACB9M415</accession>
<gene>
    <name evidence="1" type="ORF">MLD38_032655</name>
</gene>
<reference evidence="2" key="1">
    <citation type="journal article" date="2023" name="Front. Plant Sci.">
        <title>Chromosomal-level genome assembly of Melastoma candidum provides insights into trichome evolution.</title>
        <authorList>
            <person name="Zhong Y."/>
            <person name="Wu W."/>
            <person name="Sun C."/>
            <person name="Zou P."/>
            <person name="Liu Y."/>
            <person name="Dai S."/>
            <person name="Zhou R."/>
        </authorList>
    </citation>
    <scope>NUCLEOTIDE SEQUENCE [LARGE SCALE GENOMIC DNA]</scope>
</reference>
<dbReference type="Proteomes" id="UP001057402">
    <property type="component" value="Chromosome 10"/>
</dbReference>
<protein>
    <submittedName>
        <fullName evidence="1">Uncharacterized protein</fullName>
    </submittedName>
</protein>
<keyword evidence="2" id="KW-1185">Reference proteome</keyword>
<evidence type="ECO:0000313" key="1">
    <source>
        <dbReference type="EMBL" id="KAI4319004.1"/>
    </source>
</evidence>
<comment type="caution">
    <text evidence="1">The sequence shown here is derived from an EMBL/GenBank/DDBJ whole genome shotgun (WGS) entry which is preliminary data.</text>
</comment>
<sequence length="529" mass="58208">MMLNRTTSRASFFTRLPSPRSPTLPTHPSVIVSRNARVQVRAGGFAAGPSLDVLHQFDEIPDLDVVRASALLSRHARSQRHEEVILLFSRLLGTNVRPNEFTFGTVISSSLAIKDVAVGRQLHGCTKKLGLSSNVFVGSALVDFYVKQSGVEEARRAFDETVGPNVVSYTTLVFGYLKRDRVTDAVAVFESMPERNVVSWNAMIAGCSQAGHNEEAVDLFVQMLRDGFLPNQSTFPSVITAASNIATLGMGRSIHGFAIKCLGKLQVFVGNALISFYAKCGSMDDSSLMFNKLVERNIVSWNSLICGFAQNGMAEESIGNFERMKLSGIKPNSVSFLGLLWACNHAGLVDLGYSYFNLGRQEDPSLMKPKHYACMVDLLSRCGRFSEAEKFLKALPFDPGIGFWKALLGGCQIHSNYELGELAARKIVALDPDDVSSYVMLSNAYSSAGRWQSVSILRKEMKEKGLVRVPGCSWIEIKGKMHVLVNGDVNQGQKDDIYMVLGLIYEHLKEIRSSSALSECLLVQNHGHF</sequence>
<evidence type="ECO:0000313" key="2">
    <source>
        <dbReference type="Proteomes" id="UP001057402"/>
    </source>
</evidence>